<sequence length="194" mass="21642">MELLEKQETEVSGVVKKYLSNKHGDVDAFEIQTDEKAIKINFPPHTAKTIKTNAVEGTFATVVYQSETKKDEPAGDKKAKLKLVSISGIPTGELVIKDLKPQKSADEPVTETLTLTEYELLKGKKGELTGIKHGNKLFHVHKEDQELSDIIKPGAELEITAVKRMDDGFVNEHNDEVFHIKKLSTNGLEYKSKK</sequence>
<protein>
    <submittedName>
        <fullName evidence="1">Uncharacterized protein</fullName>
    </submittedName>
</protein>
<keyword evidence="2" id="KW-1185">Reference proteome</keyword>
<gene>
    <name evidence="1" type="ORF">FPZ42_04850</name>
</gene>
<dbReference type="RefSeq" id="WP_146269343.1">
    <property type="nucleotide sequence ID" value="NZ_VOEI01000001.1"/>
</dbReference>
<evidence type="ECO:0000313" key="1">
    <source>
        <dbReference type="EMBL" id="TWR28549.1"/>
    </source>
</evidence>
<dbReference type="OrthoDB" id="954848at2"/>
<name>A0A563UBB6_9SPHI</name>
<dbReference type="AlphaFoldDB" id="A0A563UBB6"/>
<reference evidence="1 2" key="1">
    <citation type="submission" date="2019-07" db="EMBL/GenBank/DDBJ databases">
        <authorList>
            <person name="Kim J."/>
        </authorList>
    </citation>
    <scope>NUCLEOTIDE SEQUENCE [LARGE SCALE GENOMIC DNA]</scope>
    <source>
        <strain evidence="1 2">MJ1a</strain>
    </source>
</reference>
<comment type="caution">
    <text evidence="1">The sequence shown here is derived from an EMBL/GenBank/DDBJ whole genome shotgun (WGS) entry which is preliminary data.</text>
</comment>
<proteinExistence type="predicted"/>
<evidence type="ECO:0000313" key="2">
    <source>
        <dbReference type="Proteomes" id="UP000318010"/>
    </source>
</evidence>
<accession>A0A563UBB6</accession>
<dbReference type="Proteomes" id="UP000318010">
    <property type="component" value="Unassembled WGS sequence"/>
</dbReference>
<organism evidence="1 2">
    <name type="scientific">Mucilaginibacter achroorhodeus</name>
    <dbReference type="NCBI Taxonomy" id="2599294"/>
    <lineage>
        <taxon>Bacteria</taxon>
        <taxon>Pseudomonadati</taxon>
        <taxon>Bacteroidota</taxon>
        <taxon>Sphingobacteriia</taxon>
        <taxon>Sphingobacteriales</taxon>
        <taxon>Sphingobacteriaceae</taxon>
        <taxon>Mucilaginibacter</taxon>
    </lineage>
</organism>
<dbReference type="EMBL" id="VOEI01000001">
    <property type="protein sequence ID" value="TWR28549.1"/>
    <property type="molecule type" value="Genomic_DNA"/>
</dbReference>